<keyword evidence="3" id="KW-1185">Reference proteome</keyword>
<feature type="compositionally biased region" description="Polar residues" evidence="1">
    <location>
        <begin position="1"/>
        <end position="10"/>
    </location>
</feature>
<dbReference type="Pfam" id="PF09056">
    <property type="entry name" value="Phospholip_A2_3"/>
    <property type="match status" value="1"/>
</dbReference>
<dbReference type="SUPFAM" id="SSF48619">
    <property type="entry name" value="Phospholipase A2, PLA2"/>
    <property type="match status" value="1"/>
</dbReference>
<dbReference type="Gene3D" id="1.20.90.10">
    <property type="entry name" value="Phospholipase A2 domain"/>
    <property type="match status" value="1"/>
</dbReference>
<evidence type="ECO:0000313" key="3">
    <source>
        <dbReference type="Proteomes" id="UP000249829"/>
    </source>
</evidence>
<reference evidence="2 3" key="1">
    <citation type="submission" date="2018-02" db="EMBL/GenBank/DDBJ databases">
        <title>The genomes of Aspergillus section Nigri reveals drivers in fungal speciation.</title>
        <authorList>
            <consortium name="DOE Joint Genome Institute"/>
            <person name="Vesth T.C."/>
            <person name="Nybo J."/>
            <person name="Theobald S."/>
            <person name="Brandl J."/>
            <person name="Frisvad J.C."/>
            <person name="Nielsen K.F."/>
            <person name="Lyhne E.K."/>
            <person name="Kogle M.E."/>
            <person name="Kuo A."/>
            <person name="Riley R."/>
            <person name="Clum A."/>
            <person name="Nolan M."/>
            <person name="Lipzen A."/>
            <person name="Salamov A."/>
            <person name="Henrissat B."/>
            <person name="Wiebenga A."/>
            <person name="De vries R.P."/>
            <person name="Grigoriev I.V."/>
            <person name="Mortensen U.H."/>
            <person name="Andersen M.R."/>
            <person name="Baker S.E."/>
        </authorList>
    </citation>
    <scope>NUCLEOTIDE SEQUENCE [LARGE SCALE GENOMIC DNA]</scope>
    <source>
        <strain evidence="2 3">CBS 115571</strain>
    </source>
</reference>
<evidence type="ECO:0000313" key="2">
    <source>
        <dbReference type="EMBL" id="PYI16584.1"/>
    </source>
</evidence>
<sequence length="163" mass="19100">MTPRQKTNPAARSATCGVSRPTQQQKETCTDYLLFDASLQEFLTYKRDAHGRPPWLDWTDDGCSASMDYPLGFNFHDSCLRHDFGYRNYKEQGRFDHAPSKKAIDARFKQDLVDMCHGVTTPWHRINSHWNCVNCAHLYYRAVRWFGKFGRHVPRVPPFSKKR</sequence>
<name>A0A2V5H4Q2_ASPV1</name>
<accession>A0A2V5H4Q2</accession>
<dbReference type="GO" id="GO:0050482">
    <property type="term" value="P:arachidonate secretion"/>
    <property type="evidence" value="ECO:0007669"/>
    <property type="project" value="InterPro"/>
</dbReference>
<gene>
    <name evidence="2" type="ORF">BO99DRAFT_217777</name>
</gene>
<dbReference type="GO" id="GO:0004623">
    <property type="term" value="F:phospholipase A2 activity"/>
    <property type="evidence" value="ECO:0007669"/>
    <property type="project" value="InterPro"/>
</dbReference>
<dbReference type="AlphaFoldDB" id="A0A2V5H4Q2"/>
<dbReference type="GO" id="GO:0006644">
    <property type="term" value="P:phospholipid metabolic process"/>
    <property type="evidence" value="ECO:0007669"/>
    <property type="project" value="InterPro"/>
</dbReference>
<feature type="region of interest" description="Disordered" evidence="1">
    <location>
        <begin position="1"/>
        <end position="20"/>
    </location>
</feature>
<evidence type="ECO:0000256" key="1">
    <source>
        <dbReference type="SAM" id="MobiDB-lite"/>
    </source>
</evidence>
<dbReference type="OMA" id="WHRINSH"/>
<dbReference type="InterPro" id="IPR015141">
    <property type="entry name" value="PLipase_A2_prok/fun"/>
</dbReference>
<protein>
    <submittedName>
        <fullName evidence="2">Uncharacterized protein</fullName>
    </submittedName>
</protein>
<organism evidence="2 3">
    <name type="scientific">Aspergillus violaceofuscus (strain CBS 115571)</name>
    <dbReference type="NCBI Taxonomy" id="1450538"/>
    <lineage>
        <taxon>Eukaryota</taxon>
        <taxon>Fungi</taxon>
        <taxon>Dikarya</taxon>
        <taxon>Ascomycota</taxon>
        <taxon>Pezizomycotina</taxon>
        <taxon>Eurotiomycetes</taxon>
        <taxon>Eurotiomycetidae</taxon>
        <taxon>Eurotiales</taxon>
        <taxon>Aspergillaceae</taxon>
        <taxon>Aspergillus</taxon>
    </lineage>
</organism>
<proteinExistence type="predicted"/>
<dbReference type="InterPro" id="IPR036444">
    <property type="entry name" value="PLipase_A2_dom_sf"/>
</dbReference>
<dbReference type="EMBL" id="KZ825167">
    <property type="protein sequence ID" value="PYI16584.1"/>
    <property type="molecule type" value="Genomic_DNA"/>
</dbReference>
<dbReference type="Proteomes" id="UP000249829">
    <property type="component" value="Unassembled WGS sequence"/>
</dbReference>